<evidence type="ECO:0000313" key="5">
    <source>
        <dbReference type="EMBL" id="EKC21433.1"/>
    </source>
</evidence>
<protein>
    <recommendedName>
        <fullName evidence="6">G-protein coupled receptors family 2 profile 2 domain-containing protein</fullName>
    </recommendedName>
</protein>
<evidence type="ECO:0000256" key="3">
    <source>
        <dbReference type="ARBA" id="ARBA00022989"/>
    </source>
</evidence>
<keyword evidence="2" id="KW-0812">Transmembrane</keyword>
<evidence type="ECO:0000256" key="4">
    <source>
        <dbReference type="ARBA" id="ARBA00023136"/>
    </source>
</evidence>
<dbReference type="Gene3D" id="1.20.1070.10">
    <property type="entry name" value="Rhodopsin 7-helix transmembrane proteins"/>
    <property type="match status" value="1"/>
</dbReference>
<accession>K1PIM8</accession>
<dbReference type="HOGENOM" id="CLU_783579_0_0_1"/>
<dbReference type="GO" id="GO:0005886">
    <property type="term" value="C:plasma membrane"/>
    <property type="evidence" value="ECO:0007669"/>
    <property type="project" value="TreeGrafter"/>
</dbReference>
<dbReference type="GO" id="GO:0004930">
    <property type="term" value="F:G protein-coupled receptor activity"/>
    <property type="evidence" value="ECO:0007669"/>
    <property type="project" value="InterPro"/>
</dbReference>
<dbReference type="PANTHER" id="PTHR12011">
    <property type="entry name" value="ADHESION G-PROTEIN COUPLED RECEPTOR"/>
    <property type="match status" value="1"/>
</dbReference>
<dbReference type="Pfam" id="PF00002">
    <property type="entry name" value="7tm_2"/>
    <property type="match status" value="1"/>
</dbReference>
<dbReference type="EMBL" id="JH818575">
    <property type="protein sequence ID" value="EKC21433.1"/>
    <property type="molecule type" value="Genomic_DNA"/>
</dbReference>
<reference evidence="5" key="1">
    <citation type="journal article" date="2012" name="Nature">
        <title>The oyster genome reveals stress adaptation and complexity of shell formation.</title>
        <authorList>
            <person name="Zhang G."/>
            <person name="Fang X."/>
            <person name="Guo X."/>
            <person name="Li L."/>
            <person name="Luo R."/>
            <person name="Xu F."/>
            <person name="Yang P."/>
            <person name="Zhang L."/>
            <person name="Wang X."/>
            <person name="Qi H."/>
            <person name="Xiong Z."/>
            <person name="Que H."/>
            <person name="Xie Y."/>
            <person name="Holland P.W."/>
            <person name="Paps J."/>
            <person name="Zhu Y."/>
            <person name="Wu F."/>
            <person name="Chen Y."/>
            <person name="Wang J."/>
            <person name="Peng C."/>
            <person name="Meng J."/>
            <person name="Yang L."/>
            <person name="Liu J."/>
            <person name="Wen B."/>
            <person name="Zhang N."/>
            <person name="Huang Z."/>
            <person name="Zhu Q."/>
            <person name="Feng Y."/>
            <person name="Mount A."/>
            <person name="Hedgecock D."/>
            <person name="Xu Z."/>
            <person name="Liu Y."/>
            <person name="Domazet-Loso T."/>
            <person name="Du Y."/>
            <person name="Sun X."/>
            <person name="Zhang S."/>
            <person name="Liu B."/>
            <person name="Cheng P."/>
            <person name="Jiang X."/>
            <person name="Li J."/>
            <person name="Fan D."/>
            <person name="Wang W."/>
            <person name="Fu W."/>
            <person name="Wang T."/>
            <person name="Wang B."/>
            <person name="Zhang J."/>
            <person name="Peng Z."/>
            <person name="Li Y."/>
            <person name="Li N."/>
            <person name="Wang J."/>
            <person name="Chen M."/>
            <person name="He Y."/>
            <person name="Tan F."/>
            <person name="Song X."/>
            <person name="Zheng Q."/>
            <person name="Huang R."/>
            <person name="Yang H."/>
            <person name="Du X."/>
            <person name="Chen L."/>
            <person name="Yang M."/>
            <person name="Gaffney P.M."/>
            <person name="Wang S."/>
            <person name="Luo L."/>
            <person name="She Z."/>
            <person name="Ming Y."/>
            <person name="Huang W."/>
            <person name="Zhang S."/>
            <person name="Huang B."/>
            <person name="Zhang Y."/>
            <person name="Qu T."/>
            <person name="Ni P."/>
            <person name="Miao G."/>
            <person name="Wang J."/>
            <person name="Wang Q."/>
            <person name="Steinberg C.E."/>
            <person name="Wang H."/>
            <person name="Li N."/>
            <person name="Qian L."/>
            <person name="Zhang G."/>
            <person name="Li Y."/>
            <person name="Yang H."/>
            <person name="Liu X."/>
            <person name="Wang J."/>
            <person name="Yin Y."/>
            <person name="Wang J."/>
        </authorList>
    </citation>
    <scope>NUCLEOTIDE SEQUENCE [LARGE SCALE GENOMIC DNA]</scope>
    <source>
        <strain evidence="5">05x7-T-G4-1.051#20</strain>
    </source>
</reference>
<proteinExistence type="predicted"/>
<dbReference type="PANTHER" id="PTHR12011:SF471">
    <property type="entry name" value="G-PROTEIN COUPLED RECEPTORS FAMILY 2 PROFILE 2 DOMAIN-CONTAINING PROTEIN"/>
    <property type="match status" value="1"/>
</dbReference>
<gene>
    <name evidence="5" type="ORF">CGI_10003915</name>
</gene>
<evidence type="ECO:0000256" key="1">
    <source>
        <dbReference type="ARBA" id="ARBA00004141"/>
    </source>
</evidence>
<dbReference type="AlphaFoldDB" id="K1PIM8"/>
<dbReference type="InParanoid" id="K1PIM8"/>
<evidence type="ECO:0008006" key="6">
    <source>
        <dbReference type="Google" id="ProtNLM"/>
    </source>
</evidence>
<dbReference type="GO" id="GO:0007189">
    <property type="term" value="P:adenylate cyclase-activating G protein-coupled receptor signaling pathway"/>
    <property type="evidence" value="ECO:0007669"/>
    <property type="project" value="TreeGrafter"/>
</dbReference>
<dbReference type="InterPro" id="IPR000832">
    <property type="entry name" value="GPCR_2_secretin-like"/>
</dbReference>
<organism evidence="5">
    <name type="scientific">Magallana gigas</name>
    <name type="common">Pacific oyster</name>
    <name type="synonym">Crassostrea gigas</name>
    <dbReference type="NCBI Taxonomy" id="29159"/>
    <lineage>
        <taxon>Eukaryota</taxon>
        <taxon>Metazoa</taxon>
        <taxon>Spiralia</taxon>
        <taxon>Lophotrochozoa</taxon>
        <taxon>Mollusca</taxon>
        <taxon>Bivalvia</taxon>
        <taxon>Autobranchia</taxon>
        <taxon>Pteriomorphia</taxon>
        <taxon>Ostreida</taxon>
        <taxon>Ostreoidea</taxon>
        <taxon>Ostreidae</taxon>
        <taxon>Magallana</taxon>
    </lineage>
</organism>
<keyword evidence="3" id="KW-1133">Transmembrane helix</keyword>
<comment type="subcellular location">
    <subcellularLocation>
        <location evidence="1">Membrane</location>
        <topology evidence="1">Multi-pass membrane protein</topology>
    </subcellularLocation>
</comment>
<keyword evidence="4" id="KW-0472">Membrane</keyword>
<sequence>MQLTNFVKLTINGPQHNKDKKLESPVRRDTQVLNKTGKLTADIVESSLSTISSILVVNDSTSSSNENKLADNDIKQSVDLISTISTKVSFTDQEAANKTTQVTSKILASVNSFAKSVTSALKVNQNVTIPKEDIKRLKIISVFGCSLSIIGAFVTIVLYIYFWRSGLKGVCGLLPILGLTWVFGIFSVNQDLIIFQYLFAVFNSLQGLFIFLFYVALNPQKRNKTLKSVKVQLMEQDNNNCYSSCYCDVYGIWDFTDLSYCAENDFDSLEQELDAIYAEMEDGLTIPTTISNAINSTLSGIKKNSRNGSSSGGLNRTLQILSRIVTLANESDSINEESFFGSVDNILSTRNNDA</sequence>
<evidence type="ECO:0000256" key="2">
    <source>
        <dbReference type="ARBA" id="ARBA00022692"/>
    </source>
</evidence>
<name>K1PIM8_MAGGI</name>